<feature type="region of interest" description="Disordered" evidence="2">
    <location>
        <begin position="1"/>
        <end position="27"/>
    </location>
</feature>
<dbReference type="InterPro" id="IPR004861">
    <property type="entry name" value="Siw14-like"/>
</dbReference>
<evidence type="ECO:0000256" key="1">
    <source>
        <dbReference type="ARBA" id="ARBA00022801"/>
    </source>
</evidence>
<sequence>MQLEISPRQRSQQQKEEEGEHQQRAGEEAVGAVFSIEPWVDAAAVLVPPLNFAEVNDGIFRSGFPAADNFAFLLSLKLRSIVYLCPEPYPEENTRFLEQNGIKLHQFGIDGSKHPPQVCNNENIFHCQFWVHEGMNCHGKWSKLELLVNIPEEKIREALKVILAPDWLRRWVPEKVAEMVPNFSFRRVPAFCSGEGEKY</sequence>
<reference evidence="4" key="1">
    <citation type="journal article" date="2005" name="Nature">
        <title>The map-based sequence of the rice genome.</title>
        <authorList>
            <consortium name="International rice genome sequencing project (IRGSP)"/>
            <person name="Matsumoto T."/>
            <person name="Wu J."/>
            <person name="Kanamori H."/>
            <person name="Katayose Y."/>
            <person name="Fujisawa M."/>
            <person name="Namiki N."/>
            <person name="Mizuno H."/>
            <person name="Yamamoto K."/>
            <person name="Antonio B.A."/>
            <person name="Baba T."/>
            <person name="Sakata K."/>
            <person name="Nagamura Y."/>
            <person name="Aoki H."/>
            <person name="Arikawa K."/>
            <person name="Arita K."/>
            <person name="Bito T."/>
            <person name="Chiden Y."/>
            <person name="Fujitsuka N."/>
            <person name="Fukunaka R."/>
            <person name="Hamada M."/>
            <person name="Harada C."/>
            <person name="Hayashi A."/>
            <person name="Hijishita S."/>
            <person name="Honda M."/>
            <person name="Hosokawa S."/>
            <person name="Ichikawa Y."/>
            <person name="Idonuma A."/>
            <person name="Iijima M."/>
            <person name="Ikeda M."/>
            <person name="Ikeno M."/>
            <person name="Ito K."/>
            <person name="Ito S."/>
            <person name="Ito T."/>
            <person name="Ito Y."/>
            <person name="Ito Y."/>
            <person name="Iwabuchi A."/>
            <person name="Kamiya K."/>
            <person name="Karasawa W."/>
            <person name="Kurita K."/>
            <person name="Katagiri S."/>
            <person name="Kikuta A."/>
            <person name="Kobayashi H."/>
            <person name="Kobayashi N."/>
            <person name="Machita K."/>
            <person name="Maehara T."/>
            <person name="Masukawa M."/>
            <person name="Mizubayashi T."/>
            <person name="Mukai Y."/>
            <person name="Nagasaki H."/>
            <person name="Nagata Y."/>
            <person name="Naito S."/>
            <person name="Nakashima M."/>
            <person name="Nakama Y."/>
            <person name="Nakamichi Y."/>
            <person name="Nakamura M."/>
            <person name="Meguro A."/>
            <person name="Negishi M."/>
            <person name="Ohta I."/>
            <person name="Ohta T."/>
            <person name="Okamoto M."/>
            <person name="Ono N."/>
            <person name="Saji S."/>
            <person name="Sakaguchi M."/>
            <person name="Sakai K."/>
            <person name="Shibata M."/>
            <person name="Shimokawa T."/>
            <person name="Song J."/>
            <person name="Takazaki Y."/>
            <person name="Terasawa K."/>
            <person name="Tsugane M."/>
            <person name="Tsuji K."/>
            <person name="Ueda S."/>
            <person name="Waki K."/>
            <person name="Yamagata H."/>
            <person name="Yamamoto M."/>
            <person name="Yamamoto S."/>
            <person name="Yamane H."/>
            <person name="Yoshiki S."/>
            <person name="Yoshihara R."/>
            <person name="Yukawa K."/>
            <person name="Zhong H."/>
            <person name="Yano M."/>
            <person name="Yuan Q."/>
            <person name="Ouyang S."/>
            <person name="Liu J."/>
            <person name="Jones K.M."/>
            <person name="Gansberger K."/>
            <person name="Moffat K."/>
            <person name="Hill J."/>
            <person name="Bera J."/>
            <person name="Fadrosh D."/>
            <person name="Jin S."/>
            <person name="Johri S."/>
            <person name="Kim M."/>
            <person name="Overton L."/>
            <person name="Reardon M."/>
            <person name="Tsitrin T."/>
            <person name="Vuong H."/>
            <person name="Weaver B."/>
            <person name="Ciecko A."/>
            <person name="Tallon L."/>
            <person name="Jackson J."/>
            <person name="Pai G."/>
            <person name="Aken S.V."/>
            <person name="Utterback T."/>
            <person name="Reidmuller S."/>
            <person name="Feldblyum T."/>
            <person name="Hsiao J."/>
            <person name="Zismann V."/>
            <person name="Iobst S."/>
            <person name="de Vazeille A.R."/>
            <person name="Buell C.R."/>
            <person name="Ying K."/>
            <person name="Li Y."/>
            <person name="Lu T."/>
            <person name="Huang Y."/>
            <person name="Zhao Q."/>
            <person name="Feng Q."/>
            <person name="Zhang L."/>
            <person name="Zhu J."/>
            <person name="Weng Q."/>
            <person name="Mu J."/>
            <person name="Lu Y."/>
            <person name="Fan D."/>
            <person name="Liu Y."/>
            <person name="Guan J."/>
            <person name="Zhang Y."/>
            <person name="Yu S."/>
            <person name="Liu X."/>
            <person name="Zhang Y."/>
            <person name="Hong G."/>
            <person name="Han B."/>
            <person name="Choisne N."/>
            <person name="Demange N."/>
            <person name="Orjeda G."/>
            <person name="Samain S."/>
            <person name="Cattolico L."/>
            <person name="Pelletier E."/>
            <person name="Couloux A."/>
            <person name="Segurens B."/>
            <person name="Wincker P."/>
            <person name="D'Hont A."/>
            <person name="Scarpelli C."/>
            <person name="Weissenbach J."/>
            <person name="Salanoubat M."/>
            <person name="Quetier F."/>
            <person name="Yu Y."/>
            <person name="Kim H.R."/>
            <person name="Rambo T."/>
            <person name="Currie J."/>
            <person name="Collura K."/>
            <person name="Luo M."/>
            <person name="Yang T."/>
            <person name="Ammiraju J.S.S."/>
            <person name="Engler F."/>
            <person name="Soderlund C."/>
            <person name="Wing R.A."/>
            <person name="Palmer L.E."/>
            <person name="de la Bastide M."/>
            <person name="Spiegel L."/>
            <person name="Nascimento L."/>
            <person name="Zutavern T."/>
            <person name="O'Shaughnessy A."/>
            <person name="Dike S."/>
            <person name="Dedhia N."/>
            <person name="Preston R."/>
            <person name="Balija V."/>
            <person name="McCombie W.R."/>
            <person name="Chow T."/>
            <person name="Chen H."/>
            <person name="Chung M."/>
            <person name="Chen C."/>
            <person name="Shaw J."/>
            <person name="Wu H."/>
            <person name="Hsiao K."/>
            <person name="Chao Y."/>
            <person name="Chu M."/>
            <person name="Cheng C."/>
            <person name="Hour A."/>
            <person name="Lee P."/>
            <person name="Lin S."/>
            <person name="Lin Y."/>
            <person name="Liou J."/>
            <person name="Liu S."/>
            <person name="Hsing Y."/>
            <person name="Raghuvanshi S."/>
            <person name="Mohanty A."/>
            <person name="Bharti A.K."/>
            <person name="Gaur A."/>
            <person name="Gupta V."/>
            <person name="Kumar D."/>
            <person name="Ravi V."/>
            <person name="Vij S."/>
            <person name="Kapur A."/>
            <person name="Khurana P."/>
            <person name="Khurana P."/>
            <person name="Khurana J.P."/>
            <person name="Tyagi A.K."/>
            <person name="Gaikwad K."/>
            <person name="Singh A."/>
            <person name="Dalal V."/>
            <person name="Srivastava S."/>
            <person name="Dixit A."/>
            <person name="Pal A.K."/>
            <person name="Ghazi I.A."/>
            <person name="Yadav M."/>
            <person name="Pandit A."/>
            <person name="Bhargava A."/>
            <person name="Sureshbabu K."/>
            <person name="Batra K."/>
            <person name="Sharma T.R."/>
            <person name="Mohapatra T."/>
            <person name="Singh N.K."/>
            <person name="Messing J."/>
            <person name="Nelson A.B."/>
            <person name="Fuks G."/>
            <person name="Kavchok S."/>
            <person name="Keizer G."/>
            <person name="Linton E."/>
            <person name="Llaca V."/>
            <person name="Song R."/>
            <person name="Tanyolac B."/>
            <person name="Young S."/>
            <person name="Ho-Il K."/>
            <person name="Hahn J.H."/>
            <person name="Sangsakoo G."/>
            <person name="Vanavichit A."/>
            <person name="de Mattos Luiz.A.T."/>
            <person name="Zimmer P.D."/>
            <person name="Malone G."/>
            <person name="Dellagostin O."/>
            <person name="de Oliveira A.C."/>
            <person name="Bevan M."/>
            <person name="Bancroft I."/>
            <person name="Minx P."/>
            <person name="Cordum H."/>
            <person name="Wilson R."/>
            <person name="Cheng Z."/>
            <person name="Jin W."/>
            <person name="Jiang J."/>
            <person name="Leong S.A."/>
            <person name="Iwama H."/>
            <person name="Gojobori T."/>
            <person name="Itoh T."/>
            <person name="Niimura Y."/>
            <person name="Fujii Y."/>
            <person name="Habara T."/>
            <person name="Sakai H."/>
            <person name="Sato Y."/>
            <person name="Wilson G."/>
            <person name="Kumar K."/>
            <person name="McCouch S."/>
            <person name="Juretic N."/>
            <person name="Hoen D."/>
            <person name="Wright S."/>
            <person name="Bruskiewich R."/>
            <person name="Bureau T."/>
            <person name="Miyao A."/>
            <person name="Hirochika H."/>
            <person name="Nishikawa T."/>
            <person name="Kadowaki K."/>
            <person name="Sugiura M."/>
            <person name="Burr B."/>
            <person name="Sasaki T."/>
        </authorList>
    </citation>
    <scope>NUCLEOTIDE SEQUENCE [LARGE SCALE GENOMIC DNA]</scope>
    <source>
        <strain evidence="4">cv. Nipponbare</strain>
    </source>
</reference>
<dbReference type="InterPro" id="IPR020428">
    <property type="entry name" value="PFA-DSPs"/>
</dbReference>
<dbReference type="Proteomes" id="UP000000763">
    <property type="component" value="Chromosome 2"/>
</dbReference>
<keyword evidence="1" id="KW-0378">Hydrolase</keyword>
<proteinExistence type="predicted"/>
<dbReference type="PANTHER" id="PTHR31126:SF39">
    <property type="entry name" value="TYROSINE-PROTEIN PHOSPHATASE DSP2-RELATED"/>
    <property type="match status" value="1"/>
</dbReference>
<reference evidence="4" key="2">
    <citation type="journal article" date="2008" name="Nucleic Acids Res.">
        <title>The rice annotation project database (RAP-DB): 2008 update.</title>
        <authorList>
            <consortium name="The rice annotation project (RAP)"/>
        </authorList>
    </citation>
    <scope>GENOME REANNOTATION</scope>
    <source>
        <strain evidence="4">cv. Nipponbare</strain>
    </source>
</reference>
<dbReference type="AlphaFoldDB" id="Q6ZHH1"/>
<organism evidence="3 4">
    <name type="scientific">Oryza sativa subsp. japonica</name>
    <name type="common">Rice</name>
    <dbReference type="NCBI Taxonomy" id="39947"/>
    <lineage>
        <taxon>Eukaryota</taxon>
        <taxon>Viridiplantae</taxon>
        <taxon>Streptophyta</taxon>
        <taxon>Embryophyta</taxon>
        <taxon>Tracheophyta</taxon>
        <taxon>Spermatophyta</taxon>
        <taxon>Magnoliopsida</taxon>
        <taxon>Liliopsida</taxon>
        <taxon>Poales</taxon>
        <taxon>Poaceae</taxon>
        <taxon>BOP clade</taxon>
        <taxon>Oryzoideae</taxon>
        <taxon>Oryzeae</taxon>
        <taxon>Oryzinae</taxon>
        <taxon>Oryza</taxon>
        <taxon>Oryza sativa</taxon>
    </lineage>
</organism>
<dbReference type="PANTHER" id="PTHR31126">
    <property type="entry name" value="TYROSINE-PROTEIN PHOSPHATASE"/>
    <property type="match status" value="1"/>
</dbReference>
<dbReference type="EMBL" id="AP004058">
    <property type="protein sequence ID" value="BAD16849.1"/>
    <property type="molecule type" value="Genomic_DNA"/>
</dbReference>
<evidence type="ECO:0000313" key="4">
    <source>
        <dbReference type="Proteomes" id="UP000000763"/>
    </source>
</evidence>
<accession>Q6ZHH1</accession>
<gene>
    <name evidence="3" type="primary">OJ1353_F08.11</name>
</gene>
<name>Q6ZHH1_ORYSJ</name>
<dbReference type="PRINTS" id="PR01911">
    <property type="entry name" value="PFDSPHPHTASE"/>
</dbReference>
<feature type="compositionally biased region" description="Basic and acidic residues" evidence="2">
    <location>
        <begin position="13"/>
        <end position="27"/>
    </location>
</feature>
<dbReference type="Pfam" id="PF03162">
    <property type="entry name" value="Y_phosphatase2"/>
    <property type="match status" value="1"/>
</dbReference>
<dbReference type="SUPFAM" id="SSF52799">
    <property type="entry name" value="(Phosphotyrosine protein) phosphatases II"/>
    <property type="match status" value="1"/>
</dbReference>
<dbReference type="GO" id="GO:0016791">
    <property type="term" value="F:phosphatase activity"/>
    <property type="evidence" value="ECO:0007669"/>
    <property type="project" value="InterPro"/>
</dbReference>
<dbReference type="Gene3D" id="3.90.190.10">
    <property type="entry name" value="Protein tyrosine phosphatase superfamily"/>
    <property type="match status" value="1"/>
</dbReference>
<protein>
    <submittedName>
        <fullName evidence="3">Uncharacterized protein</fullName>
    </submittedName>
</protein>
<dbReference type="InterPro" id="IPR029021">
    <property type="entry name" value="Prot-tyrosine_phosphatase-like"/>
</dbReference>
<evidence type="ECO:0000256" key="2">
    <source>
        <dbReference type="SAM" id="MobiDB-lite"/>
    </source>
</evidence>
<evidence type="ECO:0000313" key="3">
    <source>
        <dbReference type="EMBL" id="BAD16849.1"/>
    </source>
</evidence>